<dbReference type="NCBIfam" id="NF006587">
    <property type="entry name" value="PRK09116.1"/>
    <property type="match status" value="1"/>
</dbReference>
<dbReference type="PANTHER" id="PTHR11712">
    <property type="entry name" value="POLYKETIDE SYNTHASE-RELATED"/>
    <property type="match status" value="1"/>
</dbReference>
<dbReference type="InterPro" id="IPR000794">
    <property type="entry name" value="Beta-ketoacyl_synthase"/>
</dbReference>
<dbReference type="RefSeq" id="WP_370396888.1">
    <property type="nucleotide sequence ID" value="NZ_JALBUT010000004.1"/>
</dbReference>
<dbReference type="PANTHER" id="PTHR11712:SF325">
    <property type="entry name" value="3-OXOACYL-(ACYL-CARRIER-PROTEIN) SYNTHASE II FABF"/>
    <property type="match status" value="1"/>
</dbReference>
<name>A0ABU4WFV2_9BACT</name>
<dbReference type="Proteomes" id="UP001275932">
    <property type="component" value="Unassembled WGS sequence"/>
</dbReference>
<organism evidence="5 6">
    <name type="scientific">Intestinicryptomonas porci</name>
    <dbReference type="NCBI Taxonomy" id="2926320"/>
    <lineage>
        <taxon>Bacteria</taxon>
        <taxon>Pseudomonadati</taxon>
        <taxon>Verrucomicrobiota</taxon>
        <taxon>Opitutia</taxon>
        <taxon>Opitutales</taxon>
        <taxon>Intestinicryptomonaceae</taxon>
        <taxon>Intestinicryptomonas</taxon>
    </lineage>
</organism>
<dbReference type="CDD" id="cd00834">
    <property type="entry name" value="KAS_I_II"/>
    <property type="match status" value="1"/>
</dbReference>
<dbReference type="InterPro" id="IPR014031">
    <property type="entry name" value="Ketoacyl_synth_C"/>
</dbReference>
<protein>
    <submittedName>
        <fullName evidence="5">Beta-ketoacyl-ACP synthase</fullName>
        <ecNumber evidence="5">2.3.1.179</ecNumber>
    </submittedName>
</protein>
<dbReference type="InterPro" id="IPR014030">
    <property type="entry name" value="Ketoacyl_synth_N"/>
</dbReference>
<dbReference type="Gene3D" id="3.40.47.10">
    <property type="match status" value="1"/>
</dbReference>
<evidence type="ECO:0000256" key="3">
    <source>
        <dbReference type="RuleBase" id="RU003694"/>
    </source>
</evidence>
<comment type="similarity">
    <text evidence="1 3">Belongs to the thiolase-like superfamily. Beta-ketoacyl-ACP synthases family.</text>
</comment>
<dbReference type="InterPro" id="IPR016039">
    <property type="entry name" value="Thiolase-like"/>
</dbReference>
<accession>A0ABU4WFV2</accession>
<dbReference type="SUPFAM" id="SSF53901">
    <property type="entry name" value="Thiolase-like"/>
    <property type="match status" value="2"/>
</dbReference>
<evidence type="ECO:0000313" key="6">
    <source>
        <dbReference type="Proteomes" id="UP001275932"/>
    </source>
</evidence>
<comment type="caution">
    <text evidence="5">The sequence shown here is derived from an EMBL/GenBank/DDBJ whole genome shotgun (WGS) entry which is preliminary data.</text>
</comment>
<gene>
    <name evidence="5" type="ORF">MOX91_04500</name>
</gene>
<evidence type="ECO:0000313" key="5">
    <source>
        <dbReference type="EMBL" id="MDX8415440.1"/>
    </source>
</evidence>
<dbReference type="GO" id="GO:0004315">
    <property type="term" value="F:3-oxoacyl-[acyl-carrier-protein] synthase activity"/>
    <property type="evidence" value="ECO:0007669"/>
    <property type="project" value="UniProtKB-EC"/>
</dbReference>
<keyword evidence="2 3" id="KW-0808">Transferase</keyword>
<keyword evidence="6" id="KW-1185">Reference proteome</keyword>
<dbReference type="InterPro" id="IPR020841">
    <property type="entry name" value="PKS_Beta-ketoAc_synthase_dom"/>
</dbReference>
<evidence type="ECO:0000256" key="1">
    <source>
        <dbReference type="ARBA" id="ARBA00008467"/>
    </source>
</evidence>
<dbReference type="EC" id="2.3.1.179" evidence="5"/>
<reference evidence="5 6" key="1">
    <citation type="submission" date="2022-03" db="EMBL/GenBank/DDBJ databases">
        <title>Novel taxa within the pig intestine.</title>
        <authorList>
            <person name="Wylensek D."/>
            <person name="Bishof K."/>
            <person name="Afrizal A."/>
            <person name="Clavel T."/>
        </authorList>
    </citation>
    <scope>NUCLEOTIDE SEQUENCE [LARGE SCALE GENOMIC DNA]</scope>
    <source>
        <strain evidence="5 6">CLA-KB-P66</strain>
    </source>
</reference>
<dbReference type="Pfam" id="PF02801">
    <property type="entry name" value="Ketoacyl-synt_C"/>
    <property type="match status" value="1"/>
</dbReference>
<evidence type="ECO:0000259" key="4">
    <source>
        <dbReference type="PROSITE" id="PS52004"/>
    </source>
</evidence>
<sequence>MNRRVVVTGMGAISPLGNSVKENFDRLHVYENKIEVLESLKEYSGLNSNLASVIKDFKIPERYSRKTLRTMGPVSVMSLFVTEQALEQAGIEQGGELIRGGRLGVAYGSSSGSVEPLLDFYSMINTKVVRNITSSTYMKMMPQTTAVNISLYLKTTGRIIPSGTACTSGSLSIGYAYEAIKYGLQDVMIAGGAEEFSPTQVAIFDTLYATSSKNETPKKTPSPYDAERDGLVIGEGAATLVLEEYEHAKARGAKIIAEVAGFASNTDGTHMTQPNAHTIQAAIEKSMECAGVDSSEICYVNGHGTATTQGDIAETTATAAAFKRPMPISSMKSYIGHSLGACGAIEAAMTIEMLNSDWYMPTLNLKNVDSACGELDYIINEGRVIRGEYAMSNNFAFGGVNTSLIFKRL</sequence>
<dbReference type="SMART" id="SM00825">
    <property type="entry name" value="PKS_KS"/>
    <property type="match status" value="1"/>
</dbReference>
<evidence type="ECO:0000256" key="2">
    <source>
        <dbReference type="ARBA" id="ARBA00022679"/>
    </source>
</evidence>
<proteinExistence type="inferred from homology"/>
<dbReference type="PROSITE" id="PS52004">
    <property type="entry name" value="KS3_2"/>
    <property type="match status" value="1"/>
</dbReference>
<feature type="domain" description="Ketosynthase family 3 (KS3)" evidence="4">
    <location>
        <begin position="2"/>
        <end position="408"/>
    </location>
</feature>
<dbReference type="Pfam" id="PF00109">
    <property type="entry name" value="ketoacyl-synt"/>
    <property type="match status" value="1"/>
</dbReference>
<dbReference type="EMBL" id="JALBUT010000004">
    <property type="protein sequence ID" value="MDX8415440.1"/>
    <property type="molecule type" value="Genomic_DNA"/>
</dbReference>
<keyword evidence="5" id="KW-0012">Acyltransferase</keyword>